<dbReference type="InterPro" id="IPR010982">
    <property type="entry name" value="Lambda_DNA-bd_dom_sf"/>
</dbReference>
<dbReference type="SUPFAM" id="SSF47413">
    <property type="entry name" value="lambda repressor-like DNA-binding domains"/>
    <property type="match status" value="1"/>
</dbReference>
<keyword evidence="3" id="KW-1185">Reference proteome</keyword>
<name>A0A4Y3R953_STRCI</name>
<dbReference type="AlphaFoldDB" id="A0A4Y3R953"/>
<dbReference type="CDD" id="cd00093">
    <property type="entry name" value="HTH_XRE"/>
    <property type="match status" value="1"/>
</dbReference>
<proteinExistence type="predicted"/>
<dbReference type="EMBL" id="BJMM01000087">
    <property type="protein sequence ID" value="GEB54172.1"/>
    <property type="molecule type" value="Genomic_DNA"/>
</dbReference>
<gene>
    <name evidence="2" type="ORF">SCA03_67230</name>
</gene>
<feature type="domain" description="HTH cro/C1-type" evidence="1">
    <location>
        <begin position="18"/>
        <end position="79"/>
    </location>
</feature>
<evidence type="ECO:0000259" key="1">
    <source>
        <dbReference type="SMART" id="SM00530"/>
    </source>
</evidence>
<dbReference type="GO" id="GO:0003677">
    <property type="term" value="F:DNA binding"/>
    <property type="evidence" value="ECO:0007669"/>
    <property type="project" value="UniProtKB-KW"/>
</dbReference>
<dbReference type="Gene3D" id="1.10.260.40">
    <property type="entry name" value="lambda repressor-like DNA-binding domains"/>
    <property type="match status" value="1"/>
</dbReference>
<dbReference type="RefSeq" id="WP_086815199.1">
    <property type="nucleotide sequence ID" value="NZ_BJMM01000087.1"/>
</dbReference>
<dbReference type="Proteomes" id="UP000319210">
    <property type="component" value="Unassembled WGS sequence"/>
</dbReference>
<sequence>MYDGTSRGRHTSSFDGAAARRLREALGMAPGDVAHGMRAAFGLTVAAETVTAWERGEQAPDDRELTALAGALWCAVPELMDTPGTLRGFRLAQGLSRADLALGIGMDEAAYALAEEEGRWVGDARQADALGRVLRLPVPALIAFTGRSAELAELLRRAVTSRWQAYVEPVSGLVPLPRAYLEDGLRRLHAEYTSTTAASLGWGRPASASSREAARAFLDDVLDRFWNAVEGLES</sequence>
<feature type="domain" description="HTH cro/C1-type" evidence="1">
    <location>
        <begin position="85"/>
        <end position="141"/>
    </location>
</feature>
<evidence type="ECO:0000313" key="3">
    <source>
        <dbReference type="Proteomes" id="UP000319210"/>
    </source>
</evidence>
<dbReference type="InterPro" id="IPR001387">
    <property type="entry name" value="Cro/C1-type_HTH"/>
</dbReference>
<organism evidence="2 3">
    <name type="scientific">Streptomyces cacaoi</name>
    <dbReference type="NCBI Taxonomy" id="1898"/>
    <lineage>
        <taxon>Bacteria</taxon>
        <taxon>Bacillati</taxon>
        <taxon>Actinomycetota</taxon>
        <taxon>Actinomycetes</taxon>
        <taxon>Kitasatosporales</taxon>
        <taxon>Streptomycetaceae</taxon>
        <taxon>Streptomyces</taxon>
    </lineage>
</organism>
<keyword evidence="2" id="KW-0238">DNA-binding</keyword>
<reference evidence="2 3" key="1">
    <citation type="submission" date="2019-06" db="EMBL/GenBank/DDBJ databases">
        <title>Whole genome shotgun sequence of Streptomyces cacaoi subsp. cacaoi NBRC 12748.</title>
        <authorList>
            <person name="Hosoyama A."/>
            <person name="Uohara A."/>
            <person name="Ohji S."/>
            <person name="Ichikawa N."/>
        </authorList>
    </citation>
    <scope>NUCLEOTIDE SEQUENCE [LARGE SCALE GENOMIC DNA]</scope>
    <source>
        <strain evidence="2 3">NBRC 12748</strain>
    </source>
</reference>
<accession>A0A4Y3R953</accession>
<evidence type="ECO:0000313" key="2">
    <source>
        <dbReference type="EMBL" id="GEB54172.1"/>
    </source>
</evidence>
<comment type="caution">
    <text evidence="2">The sequence shown here is derived from an EMBL/GenBank/DDBJ whole genome shotgun (WGS) entry which is preliminary data.</text>
</comment>
<protein>
    <submittedName>
        <fullName evidence="2">DNA-binding protein</fullName>
    </submittedName>
</protein>
<dbReference type="OrthoDB" id="4868991at2"/>
<dbReference type="SMART" id="SM00530">
    <property type="entry name" value="HTH_XRE"/>
    <property type="match status" value="2"/>
</dbReference>